<dbReference type="SMART" id="SM00636">
    <property type="entry name" value="Glyco_18"/>
    <property type="match status" value="1"/>
</dbReference>
<evidence type="ECO:0000259" key="8">
    <source>
        <dbReference type="PROSITE" id="PS51910"/>
    </source>
</evidence>
<feature type="domain" description="GH18" evidence="8">
    <location>
        <begin position="2"/>
        <end position="337"/>
    </location>
</feature>
<dbReference type="EMBL" id="JAJEPR010000026">
    <property type="protein sequence ID" value="MCC2190719.1"/>
    <property type="molecule type" value="Genomic_DNA"/>
</dbReference>
<keyword evidence="10" id="KW-1185">Reference proteome</keyword>
<evidence type="ECO:0000256" key="5">
    <source>
        <dbReference type="ARBA" id="ARBA00023295"/>
    </source>
</evidence>
<dbReference type="InterPro" id="IPR011583">
    <property type="entry name" value="Chitinase_II/V-like_cat"/>
</dbReference>
<dbReference type="AlphaFoldDB" id="A0AAE3DUK2"/>
<dbReference type="GO" id="GO:0008061">
    <property type="term" value="F:chitin binding"/>
    <property type="evidence" value="ECO:0007669"/>
    <property type="project" value="InterPro"/>
</dbReference>
<keyword evidence="4" id="KW-0624">Polysaccharide degradation</keyword>
<evidence type="ECO:0000256" key="6">
    <source>
        <dbReference type="RuleBase" id="RU000489"/>
    </source>
</evidence>
<accession>A0AAE3DUK2</accession>
<keyword evidence="5 6" id="KW-0326">Glycosidase</keyword>
<dbReference type="PANTHER" id="PTHR11177">
    <property type="entry name" value="CHITINASE"/>
    <property type="match status" value="1"/>
</dbReference>
<comment type="similarity">
    <text evidence="7">Belongs to the glycosyl hydrolase 18 family.</text>
</comment>
<dbReference type="CDD" id="cd06548">
    <property type="entry name" value="GH18_chitinase"/>
    <property type="match status" value="1"/>
</dbReference>
<gene>
    <name evidence="9" type="ORF">LKD71_13085</name>
</gene>
<dbReference type="GO" id="GO:0008843">
    <property type="term" value="F:endochitinase activity"/>
    <property type="evidence" value="ECO:0007669"/>
    <property type="project" value="UniProtKB-EC"/>
</dbReference>
<dbReference type="EC" id="3.2.1.14" evidence="2"/>
<dbReference type="SUPFAM" id="SSF54556">
    <property type="entry name" value="Chitinase insertion domain"/>
    <property type="match status" value="1"/>
</dbReference>
<dbReference type="InterPro" id="IPR029070">
    <property type="entry name" value="Chitinase_insertion_sf"/>
</dbReference>
<evidence type="ECO:0000256" key="3">
    <source>
        <dbReference type="ARBA" id="ARBA00022801"/>
    </source>
</evidence>
<dbReference type="InterPro" id="IPR001579">
    <property type="entry name" value="Glyco_hydro_18_chit_AS"/>
</dbReference>
<dbReference type="Proteomes" id="UP001197875">
    <property type="component" value="Unassembled WGS sequence"/>
</dbReference>
<dbReference type="Gene3D" id="3.20.20.80">
    <property type="entry name" value="Glycosidases"/>
    <property type="match status" value="1"/>
</dbReference>
<dbReference type="InterPro" id="IPR001223">
    <property type="entry name" value="Glyco_hydro18_cat"/>
</dbReference>
<evidence type="ECO:0000256" key="4">
    <source>
        <dbReference type="ARBA" id="ARBA00023024"/>
    </source>
</evidence>
<reference evidence="9 10" key="1">
    <citation type="submission" date="2021-10" db="EMBL/GenBank/DDBJ databases">
        <title>Anaerobic single-cell dispensing facilitates the cultivation of human gut bacteria.</title>
        <authorList>
            <person name="Afrizal A."/>
        </authorList>
    </citation>
    <scope>NUCLEOTIDE SEQUENCE [LARGE SCALE GENOMIC DNA]</scope>
    <source>
        <strain evidence="9 10">CLA-AA-H277</strain>
    </source>
</reference>
<keyword evidence="3 6" id="KW-0378">Hydrolase</keyword>
<evidence type="ECO:0000256" key="7">
    <source>
        <dbReference type="RuleBase" id="RU004453"/>
    </source>
</evidence>
<dbReference type="RefSeq" id="WP_227615790.1">
    <property type="nucleotide sequence ID" value="NZ_JAJEPR010000026.1"/>
</dbReference>
<keyword evidence="4" id="KW-0119">Carbohydrate metabolism</keyword>
<evidence type="ECO:0000256" key="1">
    <source>
        <dbReference type="ARBA" id="ARBA00000822"/>
    </source>
</evidence>
<evidence type="ECO:0000313" key="10">
    <source>
        <dbReference type="Proteomes" id="UP001197875"/>
    </source>
</evidence>
<evidence type="ECO:0000256" key="2">
    <source>
        <dbReference type="ARBA" id="ARBA00012729"/>
    </source>
</evidence>
<proteinExistence type="inferred from homology"/>
<dbReference type="GO" id="GO:0005975">
    <property type="term" value="P:carbohydrate metabolic process"/>
    <property type="evidence" value="ECO:0007669"/>
    <property type="project" value="InterPro"/>
</dbReference>
<comment type="catalytic activity">
    <reaction evidence="1">
        <text>Random endo-hydrolysis of N-acetyl-beta-D-glucosaminide (1-&gt;4)-beta-linkages in chitin and chitodextrins.</text>
        <dbReference type="EC" id="3.2.1.14"/>
    </reaction>
</comment>
<dbReference type="PANTHER" id="PTHR11177:SF317">
    <property type="entry name" value="CHITINASE 12-RELATED"/>
    <property type="match status" value="1"/>
</dbReference>
<dbReference type="PROSITE" id="PS51910">
    <property type="entry name" value="GH18_2"/>
    <property type="match status" value="1"/>
</dbReference>
<organism evidence="9 10">
    <name type="scientific">Fusicatenibacter faecihominis</name>
    <dbReference type="NCBI Taxonomy" id="2881276"/>
    <lineage>
        <taxon>Bacteria</taxon>
        <taxon>Bacillati</taxon>
        <taxon>Bacillota</taxon>
        <taxon>Clostridia</taxon>
        <taxon>Lachnospirales</taxon>
        <taxon>Lachnospiraceae</taxon>
        <taxon>Fusicatenibacter</taxon>
    </lineage>
</organism>
<protein>
    <recommendedName>
        <fullName evidence="2">chitinase</fullName>
        <ecNumber evidence="2">3.2.1.14</ecNumber>
    </recommendedName>
</protein>
<dbReference type="InterPro" id="IPR050314">
    <property type="entry name" value="Glycosyl_Hydrlase_18"/>
</dbReference>
<dbReference type="SUPFAM" id="SSF51445">
    <property type="entry name" value="(Trans)glycosidases"/>
    <property type="match status" value="1"/>
</dbReference>
<dbReference type="Gene3D" id="3.10.50.10">
    <property type="match status" value="1"/>
</dbReference>
<name>A0AAE3DUK2_9FIRM</name>
<comment type="caution">
    <text evidence="9">The sequence shown here is derived from an EMBL/GenBank/DDBJ whole genome shotgun (WGS) entry which is preliminary data.</text>
</comment>
<dbReference type="PROSITE" id="PS01095">
    <property type="entry name" value="GH18_1"/>
    <property type="match status" value="1"/>
</dbReference>
<sequence>MKKVIGYVSTKDLGTLKEQDIKNLDVINIAFGLIERHRVVWDSCGNEEYLPKIREINPDIKIVLSVGGWGADGFSQAARTEEGRALFAVSAVSLVETYGLDGIDIDWEYPGTSLAGIGSHVNDKENYTLLLKALRESLNHMEGEKSLSVAVGGDVYFALQTDMKAASKYLDYVQLMTYDLQGGFQKVTGHHAALYHSEGNLLDVCVDKAVKAFHEAGVPMEKLILGVPFYSRQWNGVKGGGCRHGLGMEADSVGGYGGDYAELKADWIGKNGFVRYWDEVAKVPYLFDGKTFVSYEDEESLGGKIEYLKEMGMGGIMFWEYKCDPSGELLGYIREQL</sequence>
<evidence type="ECO:0000313" key="9">
    <source>
        <dbReference type="EMBL" id="MCC2190719.1"/>
    </source>
</evidence>
<dbReference type="Pfam" id="PF00704">
    <property type="entry name" value="Glyco_hydro_18"/>
    <property type="match status" value="1"/>
</dbReference>
<keyword evidence="4" id="KW-0146">Chitin degradation</keyword>
<dbReference type="InterPro" id="IPR017853">
    <property type="entry name" value="GH"/>
</dbReference>
<dbReference type="GO" id="GO:0006032">
    <property type="term" value="P:chitin catabolic process"/>
    <property type="evidence" value="ECO:0007669"/>
    <property type="project" value="UniProtKB-KW"/>
</dbReference>